<dbReference type="Gene3D" id="3.40.50.2000">
    <property type="entry name" value="Glycogen Phosphorylase B"/>
    <property type="match status" value="2"/>
</dbReference>
<protein>
    <submittedName>
        <fullName evidence="2">Glycosyltransferase</fullName>
    </submittedName>
</protein>
<reference evidence="2 3" key="1">
    <citation type="submission" date="2018-12" db="EMBL/GenBank/DDBJ databases">
        <title>Bacillus chawlae sp. nov., Bacillus glennii sp. nov., and Bacillus saganii sp. nov. Isolated from the Vehicle Assembly Building at Kennedy Space Center where the Viking Spacecraft were Assembled.</title>
        <authorList>
            <person name="Seuylemezian A."/>
            <person name="Vaishampayan P."/>
        </authorList>
    </citation>
    <scope>NUCLEOTIDE SEQUENCE [LARGE SCALE GENOMIC DNA]</scope>
    <source>
        <strain evidence="2 3">L5</strain>
    </source>
</reference>
<dbReference type="RefSeq" id="WP_126863466.1">
    <property type="nucleotide sequence ID" value="NZ_RYZZ01000005.1"/>
</dbReference>
<gene>
    <name evidence="2" type="ORF">ELQ35_03590</name>
</gene>
<keyword evidence="2" id="KW-0808">Transferase</keyword>
<dbReference type="SUPFAM" id="SSF53756">
    <property type="entry name" value="UDP-Glycosyltransferase/glycogen phosphorylase"/>
    <property type="match status" value="1"/>
</dbReference>
<dbReference type="OrthoDB" id="9806653at2"/>
<dbReference type="EMBL" id="RYZZ01000005">
    <property type="protein sequence ID" value="RUQ31443.1"/>
    <property type="molecule type" value="Genomic_DNA"/>
</dbReference>
<evidence type="ECO:0000259" key="1">
    <source>
        <dbReference type="Pfam" id="PF00534"/>
    </source>
</evidence>
<dbReference type="Proteomes" id="UP000267430">
    <property type="component" value="Unassembled WGS sequence"/>
</dbReference>
<dbReference type="GO" id="GO:0016757">
    <property type="term" value="F:glycosyltransferase activity"/>
    <property type="evidence" value="ECO:0007669"/>
    <property type="project" value="InterPro"/>
</dbReference>
<keyword evidence="3" id="KW-1185">Reference proteome</keyword>
<dbReference type="InterPro" id="IPR001296">
    <property type="entry name" value="Glyco_trans_1"/>
</dbReference>
<dbReference type="Pfam" id="PF00534">
    <property type="entry name" value="Glycos_transf_1"/>
    <property type="match status" value="1"/>
</dbReference>
<feature type="domain" description="Glycosyl transferase family 1" evidence="1">
    <location>
        <begin position="228"/>
        <end position="379"/>
    </location>
</feature>
<dbReference type="InterPro" id="IPR050194">
    <property type="entry name" value="Glycosyltransferase_grp1"/>
</dbReference>
<dbReference type="PANTHER" id="PTHR45947:SF3">
    <property type="entry name" value="SULFOQUINOVOSYL TRANSFERASE SQD2"/>
    <property type="match status" value="1"/>
</dbReference>
<sequence length="410" mass="46658">MNSTLVILSNRYPYIPGEEFLKAELDVLSNHFEKILLIPTNRDIIYDQKNCRDIPENVEVIHLFEGDNRTSFSRVMDILKSPINMRWFRAELSHSLHHGIKAPLIMLNRLALACEIKNKLQNITGGNQDFIYYSYWLTPSALALAILKEEGKITRAISRVHGGDLYAERHSPAYIPFQGKVISALDRTYPISENGLKYLAQKHSGMENKLLVQRLGTEPTLDFAQINWNKQSDSLRVVSCSYLKPVKRIHLLAEALKHCHFPVEWTHIGDGPQREQIEGVVKTIPEQIKVKMLGNKTNDEIMELYRTHEFDLFVNVSESEGIPVTIMEAFSFGIPVLATDVGGTSEVVNADNGILLQKDIEPLDIATQLTNFYSMQIEEKAVKGKMAYSTWNNSYNADKNYTKFATLLKD</sequence>
<name>A0A3S0W2V3_9BACI</name>
<organism evidence="2 3">
    <name type="scientific">Peribacillus cavernae</name>
    <dbReference type="NCBI Taxonomy" id="1674310"/>
    <lineage>
        <taxon>Bacteria</taxon>
        <taxon>Bacillati</taxon>
        <taxon>Bacillota</taxon>
        <taxon>Bacilli</taxon>
        <taxon>Bacillales</taxon>
        <taxon>Bacillaceae</taxon>
        <taxon>Peribacillus</taxon>
    </lineage>
</organism>
<evidence type="ECO:0000313" key="2">
    <source>
        <dbReference type="EMBL" id="RUQ31443.1"/>
    </source>
</evidence>
<dbReference type="AlphaFoldDB" id="A0A3S0W2V3"/>
<comment type="caution">
    <text evidence="2">The sequence shown here is derived from an EMBL/GenBank/DDBJ whole genome shotgun (WGS) entry which is preliminary data.</text>
</comment>
<accession>A0A3S0W2V3</accession>
<proteinExistence type="predicted"/>
<evidence type="ECO:0000313" key="3">
    <source>
        <dbReference type="Proteomes" id="UP000267430"/>
    </source>
</evidence>
<dbReference type="PANTHER" id="PTHR45947">
    <property type="entry name" value="SULFOQUINOVOSYL TRANSFERASE SQD2"/>
    <property type="match status" value="1"/>
</dbReference>